<comment type="caution">
    <text evidence="4">The sequence shown here is derived from an EMBL/GenBank/DDBJ whole genome shotgun (WGS) entry which is preliminary data.</text>
</comment>
<evidence type="ECO:0000256" key="2">
    <source>
        <dbReference type="ARBA" id="ARBA00023242"/>
    </source>
</evidence>
<dbReference type="GO" id="GO:0006397">
    <property type="term" value="P:mRNA processing"/>
    <property type="evidence" value="ECO:0007669"/>
    <property type="project" value="InterPro"/>
</dbReference>
<feature type="compositionally biased region" description="Basic and acidic residues" evidence="3">
    <location>
        <begin position="346"/>
        <end position="355"/>
    </location>
</feature>
<feature type="region of interest" description="Disordered" evidence="3">
    <location>
        <begin position="254"/>
        <end position="407"/>
    </location>
</feature>
<dbReference type="Proteomes" id="UP001377567">
    <property type="component" value="Unassembled WGS sequence"/>
</dbReference>
<organism evidence="4 5">
    <name type="scientific">Maudiozyma humilis</name>
    <name type="common">Sour dough yeast</name>
    <name type="synonym">Kazachstania humilis</name>
    <dbReference type="NCBI Taxonomy" id="51915"/>
    <lineage>
        <taxon>Eukaryota</taxon>
        <taxon>Fungi</taxon>
        <taxon>Dikarya</taxon>
        <taxon>Ascomycota</taxon>
        <taxon>Saccharomycotina</taxon>
        <taxon>Saccharomycetes</taxon>
        <taxon>Saccharomycetales</taxon>
        <taxon>Saccharomycetaceae</taxon>
        <taxon>Maudiozyma</taxon>
    </lineage>
</organism>
<dbReference type="EMBL" id="BTGD01000001">
    <property type="protein sequence ID" value="GMM53753.1"/>
    <property type="molecule type" value="Genomic_DNA"/>
</dbReference>
<comment type="subcellular location">
    <subcellularLocation>
        <location evidence="1">Nucleus</location>
    </subcellularLocation>
</comment>
<dbReference type="InterPro" id="IPR008501">
    <property type="entry name" value="THOC7/Mft1"/>
</dbReference>
<keyword evidence="2" id="KW-0539">Nucleus</keyword>
<proteinExistence type="predicted"/>
<sequence length="407" mass="45956">MSLSATEIKQIKDKVLYSELDRPFHRYVEKVNDVTKLCHNILEGNLKPVDSQDGNSNQSEFNSNVVQDLSDSAELRFIEAQASIDSKKIAFENWQQENDKVKDDIEHNVEPVLSELGNIRDRLRSRITNLRTLYDNIKTINGEYEALSTGKTTLEVTREEWEKELGKDVTDKLIDLHYLKVSTKSRYTPTYHVYDDFSKGPKEVKRLNKSMKGDIAKLDQELGLYKQKWLKDADVFSKITGVLQDELAQRNMDIAGDENMDGNADSEEEDEEQDARDERLERHVFLDGNSDGELSASDSGDVDMNEHEDAGTAEYNDDDNEDIDMDDANVRDEAFVEESGIVSNQDKSELDEQRASESSVEGDAAGSEVISQNGSPQPEADTNNEPDTPMSRTSSSTDIPDDDNTME</sequence>
<protein>
    <submittedName>
        <fullName evidence="4">Mft1 protein</fullName>
    </submittedName>
</protein>
<feature type="compositionally biased region" description="Acidic residues" evidence="3">
    <location>
        <begin position="315"/>
        <end position="327"/>
    </location>
</feature>
<dbReference type="AlphaFoldDB" id="A0AAV5RR69"/>
<keyword evidence="5" id="KW-1185">Reference proteome</keyword>
<feature type="compositionally biased region" description="Polar residues" evidence="3">
    <location>
        <begin position="369"/>
        <end position="398"/>
    </location>
</feature>
<dbReference type="Pfam" id="PF05615">
    <property type="entry name" value="THOC7"/>
    <property type="match status" value="1"/>
</dbReference>
<dbReference type="GO" id="GO:0000445">
    <property type="term" value="C:THO complex part of transcription export complex"/>
    <property type="evidence" value="ECO:0007669"/>
    <property type="project" value="InterPro"/>
</dbReference>
<evidence type="ECO:0000313" key="4">
    <source>
        <dbReference type="EMBL" id="GMM53753.1"/>
    </source>
</evidence>
<gene>
    <name evidence="4" type="ORF">DAKH74_003690</name>
</gene>
<feature type="compositionally biased region" description="Basic and acidic residues" evidence="3">
    <location>
        <begin position="276"/>
        <end position="285"/>
    </location>
</feature>
<evidence type="ECO:0000256" key="3">
    <source>
        <dbReference type="SAM" id="MobiDB-lite"/>
    </source>
</evidence>
<evidence type="ECO:0000256" key="1">
    <source>
        <dbReference type="ARBA" id="ARBA00004123"/>
    </source>
</evidence>
<evidence type="ECO:0000313" key="5">
    <source>
        <dbReference type="Proteomes" id="UP001377567"/>
    </source>
</evidence>
<feature type="compositionally biased region" description="Acidic residues" evidence="3">
    <location>
        <begin position="255"/>
        <end position="275"/>
    </location>
</feature>
<name>A0AAV5RR69_MAUHU</name>
<reference evidence="4 5" key="1">
    <citation type="journal article" date="2023" name="Elife">
        <title>Identification of key yeast species and microbe-microbe interactions impacting larval growth of Drosophila in the wild.</title>
        <authorList>
            <person name="Mure A."/>
            <person name="Sugiura Y."/>
            <person name="Maeda R."/>
            <person name="Honda K."/>
            <person name="Sakurai N."/>
            <person name="Takahashi Y."/>
            <person name="Watada M."/>
            <person name="Katoh T."/>
            <person name="Gotoh A."/>
            <person name="Gotoh Y."/>
            <person name="Taniguchi I."/>
            <person name="Nakamura K."/>
            <person name="Hayashi T."/>
            <person name="Katayama T."/>
            <person name="Uemura T."/>
            <person name="Hattori Y."/>
        </authorList>
    </citation>
    <scope>NUCLEOTIDE SEQUENCE [LARGE SCALE GENOMIC DNA]</scope>
    <source>
        <strain evidence="4 5">KH-74</strain>
    </source>
</reference>
<accession>A0AAV5RR69</accession>